<evidence type="ECO:0000313" key="2">
    <source>
        <dbReference type="Proteomes" id="UP000008461"/>
    </source>
</evidence>
<dbReference type="STRING" id="760192.Halhy_5007"/>
<dbReference type="EMBL" id="CP002691">
    <property type="protein sequence ID" value="AEE52835.1"/>
    <property type="molecule type" value="Genomic_DNA"/>
</dbReference>
<name>F4L1A3_HALH1</name>
<dbReference type="HOGENOM" id="CLU_1127823_0_0_10"/>
<gene>
    <name evidence="1" type="ordered locus">Halhy_5007</name>
</gene>
<dbReference type="AlphaFoldDB" id="F4L1A3"/>
<dbReference type="OrthoDB" id="6630979at2"/>
<sequence length="246" mass="28224">MKSITFPAPVLFLEFFVREVTYYGPDQSAKFPAGTLFYTGESTATTGHLSSSGERSFRQSPQSILPRQNSFGFFEDKPCVLATQKRYLLEFLANNPLDALLCIGHEAWQNEGWVRESDREAYTCRYPDFARCADVADCAPFRFNVWLQDEEGTLLTDFPGSEVRQTLEVDSTYLFLARQEQYVENGSWLNITPNRNLCLFVKNHGLHEQVSLVSESEFASYDVADLCKAPYKLRDHRKSRFKYLLG</sequence>
<accession>F4L1A3</accession>
<organism evidence="1 2">
    <name type="scientific">Haliscomenobacter hydrossis (strain ATCC 27775 / DSM 1100 / LMG 10767 / O)</name>
    <dbReference type="NCBI Taxonomy" id="760192"/>
    <lineage>
        <taxon>Bacteria</taxon>
        <taxon>Pseudomonadati</taxon>
        <taxon>Bacteroidota</taxon>
        <taxon>Saprospiria</taxon>
        <taxon>Saprospirales</taxon>
        <taxon>Haliscomenobacteraceae</taxon>
        <taxon>Haliscomenobacter</taxon>
    </lineage>
</organism>
<dbReference type="KEGG" id="hhy:Halhy_5007"/>
<reference evidence="1 2" key="1">
    <citation type="journal article" date="2011" name="Stand. Genomic Sci.">
        <title>Complete genome sequence of Haliscomenobacter hydrossis type strain (O).</title>
        <authorList>
            <consortium name="US DOE Joint Genome Institute (JGI-PGF)"/>
            <person name="Daligault H."/>
            <person name="Lapidus A."/>
            <person name="Zeytun A."/>
            <person name="Nolan M."/>
            <person name="Lucas S."/>
            <person name="Del Rio T.G."/>
            <person name="Tice H."/>
            <person name="Cheng J.F."/>
            <person name="Tapia R."/>
            <person name="Han C."/>
            <person name="Goodwin L."/>
            <person name="Pitluck S."/>
            <person name="Liolios K."/>
            <person name="Pagani I."/>
            <person name="Ivanova N."/>
            <person name="Huntemann M."/>
            <person name="Mavromatis K."/>
            <person name="Mikhailova N."/>
            <person name="Pati A."/>
            <person name="Chen A."/>
            <person name="Palaniappan K."/>
            <person name="Land M."/>
            <person name="Hauser L."/>
            <person name="Brambilla E.M."/>
            <person name="Rohde M."/>
            <person name="Verbarg S."/>
            <person name="Goker M."/>
            <person name="Bristow J."/>
            <person name="Eisen J.A."/>
            <person name="Markowitz V."/>
            <person name="Hugenholtz P."/>
            <person name="Kyrpides N.C."/>
            <person name="Klenk H.P."/>
            <person name="Woyke T."/>
        </authorList>
    </citation>
    <scope>NUCLEOTIDE SEQUENCE [LARGE SCALE GENOMIC DNA]</scope>
    <source>
        <strain evidence="2">ATCC 27775 / DSM 1100 / LMG 10767 / O</strain>
    </source>
</reference>
<protein>
    <submittedName>
        <fullName evidence="1">Uncharacterized protein</fullName>
    </submittedName>
</protein>
<dbReference type="Proteomes" id="UP000008461">
    <property type="component" value="Chromosome"/>
</dbReference>
<reference key="2">
    <citation type="submission" date="2011-04" db="EMBL/GenBank/DDBJ databases">
        <title>Complete sequence of chromosome of Haliscomenobacter hydrossis DSM 1100.</title>
        <authorList>
            <consortium name="US DOE Joint Genome Institute (JGI-PGF)"/>
            <person name="Lucas S."/>
            <person name="Han J."/>
            <person name="Lapidus A."/>
            <person name="Bruce D."/>
            <person name="Goodwin L."/>
            <person name="Pitluck S."/>
            <person name="Peters L."/>
            <person name="Kyrpides N."/>
            <person name="Mavromatis K."/>
            <person name="Ivanova N."/>
            <person name="Ovchinnikova G."/>
            <person name="Pagani I."/>
            <person name="Daligault H."/>
            <person name="Detter J.C."/>
            <person name="Han C."/>
            <person name="Land M."/>
            <person name="Hauser L."/>
            <person name="Markowitz V."/>
            <person name="Cheng J.-F."/>
            <person name="Hugenholtz P."/>
            <person name="Woyke T."/>
            <person name="Wu D."/>
            <person name="Verbarg S."/>
            <person name="Frueling A."/>
            <person name="Brambilla E."/>
            <person name="Klenk H.-P."/>
            <person name="Eisen J.A."/>
        </authorList>
    </citation>
    <scope>NUCLEOTIDE SEQUENCE</scope>
    <source>
        <strain>DSM 1100</strain>
    </source>
</reference>
<proteinExistence type="predicted"/>
<dbReference type="RefSeq" id="WP_013767370.1">
    <property type="nucleotide sequence ID" value="NC_015510.1"/>
</dbReference>
<evidence type="ECO:0000313" key="1">
    <source>
        <dbReference type="EMBL" id="AEE52835.1"/>
    </source>
</evidence>
<dbReference type="eggNOG" id="ENOG50343JY">
    <property type="taxonomic scope" value="Bacteria"/>
</dbReference>
<keyword evidence="2" id="KW-1185">Reference proteome</keyword>